<keyword evidence="3" id="KW-0482">Metalloprotease</keyword>
<organism evidence="3 4">
    <name type="scientific">Parasedimentitalea marina</name>
    <dbReference type="NCBI Taxonomy" id="2483033"/>
    <lineage>
        <taxon>Bacteria</taxon>
        <taxon>Pseudomonadati</taxon>
        <taxon>Pseudomonadota</taxon>
        <taxon>Alphaproteobacteria</taxon>
        <taxon>Rhodobacterales</taxon>
        <taxon>Paracoccaceae</taxon>
        <taxon>Parasedimentitalea</taxon>
    </lineage>
</organism>
<keyword evidence="1" id="KW-0472">Membrane</keyword>
<feature type="transmembrane region" description="Helical" evidence="1">
    <location>
        <begin position="275"/>
        <end position="295"/>
    </location>
</feature>
<feature type="transmembrane region" description="Helical" evidence="1">
    <location>
        <begin position="69"/>
        <end position="92"/>
    </location>
</feature>
<dbReference type="Pfam" id="PF02517">
    <property type="entry name" value="Rce1-like"/>
    <property type="match status" value="1"/>
</dbReference>
<feature type="transmembrane region" description="Helical" evidence="1">
    <location>
        <begin position="207"/>
        <end position="226"/>
    </location>
</feature>
<feature type="domain" description="CAAX prenyl protease 2/Lysostaphin resistance protein A-like" evidence="2">
    <location>
        <begin position="147"/>
        <end position="244"/>
    </location>
</feature>
<keyword evidence="4" id="KW-1185">Reference proteome</keyword>
<feature type="transmembrane region" description="Helical" evidence="1">
    <location>
        <begin position="183"/>
        <end position="201"/>
    </location>
</feature>
<evidence type="ECO:0000313" key="3">
    <source>
        <dbReference type="EMBL" id="AZV76482.1"/>
    </source>
</evidence>
<feature type="transmembrane region" description="Helical" evidence="1">
    <location>
        <begin position="238"/>
        <end position="263"/>
    </location>
</feature>
<dbReference type="RefSeq" id="WP_127746921.1">
    <property type="nucleotide sequence ID" value="NZ_CP033219.1"/>
</dbReference>
<keyword evidence="1" id="KW-0812">Transmembrane</keyword>
<feature type="transmembrane region" description="Helical" evidence="1">
    <location>
        <begin position="113"/>
        <end position="130"/>
    </location>
</feature>
<dbReference type="PANTHER" id="PTHR36435">
    <property type="entry name" value="SLR1288 PROTEIN"/>
    <property type="match status" value="1"/>
</dbReference>
<keyword evidence="3" id="KW-0378">Hydrolase</keyword>
<protein>
    <submittedName>
        <fullName evidence="3">CPBP family intramembrane metalloprotease</fullName>
    </submittedName>
</protein>
<evidence type="ECO:0000256" key="1">
    <source>
        <dbReference type="SAM" id="Phobius"/>
    </source>
</evidence>
<sequence length="297" mass="32414">MRASHLRYVAHETLVAGARARPQLWRLVLGLVIVMAVWFLLFALAQVVMSGLFPGPWLAGLQDGSNPPAMLALLGGFGFLIVGVTVAARLLQKRSLVSVTGPPRVVVRQFMRVSRYLLMLGGVLLLLPPYQMSAPMVANLPMLTWLALLPLSLLTLLLQTGAEEILFRGYIQQGLAARFRHPLIWLILPSTVFALGHYLPAEAGENAVLIAVWAGVFGVLMADLTARAGTIGPAIAVHFFNNFIALLIIASPSSLNSLALYVLPYEMSDTQALRPWMVVDFAIMGVCWLVARLAIRR</sequence>
<dbReference type="InterPro" id="IPR052710">
    <property type="entry name" value="CAAX_protease"/>
</dbReference>
<keyword evidence="1" id="KW-1133">Transmembrane helix</keyword>
<dbReference type="KEGG" id="sedi:EBB79_00295"/>
<dbReference type="GO" id="GO:0006508">
    <property type="term" value="P:proteolysis"/>
    <property type="evidence" value="ECO:0007669"/>
    <property type="project" value="UniProtKB-KW"/>
</dbReference>
<proteinExistence type="predicted"/>
<keyword evidence="3" id="KW-0645">Protease</keyword>
<reference evidence="3 4" key="1">
    <citation type="submission" date="2018-10" db="EMBL/GenBank/DDBJ databases">
        <title>Parasedimentitalea marina sp. nov., a psychrophilic bacterium isolated from deep seawater of the New Britain Trench.</title>
        <authorList>
            <person name="Cao J."/>
        </authorList>
    </citation>
    <scope>NUCLEOTIDE SEQUENCE [LARGE SCALE GENOMIC DNA]</scope>
    <source>
        <strain evidence="3 4">W43</strain>
    </source>
</reference>
<dbReference type="OrthoDB" id="7171777at2"/>
<dbReference type="PANTHER" id="PTHR36435:SF1">
    <property type="entry name" value="CAAX AMINO TERMINAL PROTEASE FAMILY PROTEIN"/>
    <property type="match status" value="1"/>
</dbReference>
<dbReference type="AlphaFoldDB" id="A0A3T0MXJ7"/>
<dbReference type="EMBL" id="CP033219">
    <property type="protein sequence ID" value="AZV76482.1"/>
    <property type="molecule type" value="Genomic_DNA"/>
</dbReference>
<accession>A0A3T0MXJ7</accession>
<gene>
    <name evidence="3" type="ORF">EBB79_00295</name>
</gene>
<feature type="transmembrane region" description="Helical" evidence="1">
    <location>
        <begin position="27"/>
        <end position="49"/>
    </location>
</feature>
<evidence type="ECO:0000259" key="2">
    <source>
        <dbReference type="Pfam" id="PF02517"/>
    </source>
</evidence>
<name>A0A3T0MXJ7_9RHOB</name>
<feature type="transmembrane region" description="Helical" evidence="1">
    <location>
        <begin position="142"/>
        <end position="162"/>
    </location>
</feature>
<dbReference type="Proteomes" id="UP000283063">
    <property type="component" value="Chromosome"/>
</dbReference>
<dbReference type="GO" id="GO:0004175">
    <property type="term" value="F:endopeptidase activity"/>
    <property type="evidence" value="ECO:0007669"/>
    <property type="project" value="UniProtKB-ARBA"/>
</dbReference>
<evidence type="ECO:0000313" key="4">
    <source>
        <dbReference type="Proteomes" id="UP000283063"/>
    </source>
</evidence>
<dbReference type="InterPro" id="IPR003675">
    <property type="entry name" value="Rce1/LyrA-like_dom"/>
</dbReference>
<dbReference type="GO" id="GO:0080120">
    <property type="term" value="P:CAAX-box protein maturation"/>
    <property type="evidence" value="ECO:0007669"/>
    <property type="project" value="UniProtKB-ARBA"/>
</dbReference>
<dbReference type="GO" id="GO:0008237">
    <property type="term" value="F:metallopeptidase activity"/>
    <property type="evidence" value="ECO:0007669"/>
    <property type="project" value="UniProtKB-KW"/>
</dbReference>